<evidence type="ECO:0000259" key="2">
    <source>
        <dbReference type="PROSITE" id="PS50883"/>
    </source>
</evidence>
<protein>
    <submittedName>
        <fullName evidence="3">EAL domain-containing protein</fullName>
    </submittedName>
</protein>
<dbReference type="InterPro" id="IPR001633">
    <property type="entry name" value="EAL_dom"/>
</dbReference>
<evidence type="ECO:0000313" key="3">
    <source>
        <dbReference type="EMBL" id="XDO96085.1"/>
    </source>
</evidence>
<dbReference type="EMBL" id="CP158375">
    <property type="protein sequence ID" value="XDO96085.1"/>
    <property type="molecule type" value="Genomic_DNA"/>
</dbReference>
<evidence type="ECO:0000256" key="1">
    <source>
        <dbReference type="SAM" id="MobiDB-lite"/>
    </source>
</evidence>
<dbReference type="SMART" id="SM00052">
    <property type="entry name" value="EAL"/>
    <property type="match status" value="1"/>
</dbReference>
<organism evidence="3">
    <name type="scientific">Caulobacter sp. 73W</name>
    <dbReference type="NCBI Taxonomy" id="3161137"/>
    <lineage>
        <taxon>Bacteria</taxon>
        <taxon>Pseudomonadati</taxon>
        <taxon>Pseudomonadota</taxon>
        <taxon>Alphaproteobacteria</taxon>
        <taxon>Caulobacterales</taxon>
        <taxon>Caulobacteraceae</taxon>
        <taxon>Caulobacter</taxon>
    </lineage>
</organism>
<feature type="region of interest" description="Disordered" evidence="1">
    <location>
        <begin position="428"/>
        <end position="451"/>
    </location>
</feature>
<gene>
    <name evidence="3" type="ORF">ABOZ73_14975</name>
</gene>
<accession>A0AB39KQE4</accession>
<dbReference type="InterPro" id="IPR035919">
    <property type="entry name" value="EAL_sf"/>
</dbReference>
<reference evidence="3" key="1">
    <citation type="submission" date="2024-06" db="EMBL/GenBank/DDBJ databases">
        <title>Caulobacter inopinatus, sp. nov.</title>
        <authorList>
            <person name="Donachie S.P."/>
        </authorList>
    </citation>
    <scope>NUCLEOTIDE SEQUENCE</scope>
    <source>
        <strain evidence="3">73W</strain>
    </source>
</reference>
<dbReference type="GO" id="GO:0071111">
    <property type="term" value="F:cyclic-guanylate-specific phosphodiesterase activity"/>
    <property type="evidence" value="ECO:0007669"/>
    <property type="project" value="InterPro"/>
</dbReference>
<dbReference type="RefSeq" id="WP_369058940.1">
    <property type="nucleotide sequence ID" value="NZ_CP158375.1"/>
</dbReference>
<proteinExistence type="predicted"/>
<dbReference type="Gene3D" id="3.20.20.450">
    <property type="entry name" value="EAL domain"/>
    <property type="match status" value="1"/>
</dbReference>
<sequence>MTLDPYRLLGLAFASSDLLLELDDYGRITFVAGAEHELFGHGDPITGMLLHDLLAPRDRDRLHHFLLGLADGGRHGPIVLAPAHDADSPISLSARRLAENAGRICCAVTAAPALPRFVTGPVSVAPYAPKPAPAAVAPEPAPQAPVEVAPATPPAVMTDLPPDMITPPPVEAPPTEIVEPIVQATASHNTRAMHRALARAEALAAAVSQRRFNFAFQPVVRLADDTVHHQEVLVRFDNGADPLQMIRTAQAFELMEELDHAVVEQAIRRLASDVPTLRLAVKVTGRTLCDEAYAQHVERLLRRHDSARGRLIFELTESNTITDMVLADRYAQVLRGMGSLVCLGDFGAGANSMAHLQRLQLDLAKIDGRYVRELTGGREEAALVRHLVQAFSELGLRTVAAMVENGGVEEAARHAGVDFAQGYLYGRPTERPETPKMRRAAPVAPPLLKLA</sequence>
<dbReference type="AlphaFoldDB" id="A0AB39KQE4"/>
<dbReference type="PANTHER" id="PTHR33121">
    <property type="entry name" value="CYCLIC DI-GMP PHOSPHODIESTERASE PDEF"/>
    <property type="match status" value="1"/>
</dbReference>
<dbReference type="CDD" id="cd01948">
    <property type="entry name" value="EAL"/>
    <property type="match status" value="1"/>
</dbReference>
<name>A0AB39KQE4_9CAUL</name>
<feature type="domain" description="EAL" evidence="2">
    <location>
        <begin position="196"/>
        <end position="442"/>
    </location>
</feature>
<dbReference type="PANTHER" id="PTHR33121:SF23">
    <property type="entry name" value="CYCLIC DI-GMP PHOSPHODIESTERASE PDEB"/>
    <property type="match status" value="1"/>
</dbReference>
<feature type="compositionally biased region" description="Low complexity" evidence="1">
    <location>
        <begin position="440"/>
        <end position="451"/>
    </location>
</feature>
<dbReference type="PROSITE" id="PS50883">
    <property type="entry name" value="EAL"/>
    <property type="match status" value="1"/>
</dbReference>
<dbReference type="InterPro" id="IPR050706">
    <property type="entry name" value="Cyclic-di-GMP_PDE-like"/>
</dbReference>
<dbReference type="SUPFAM" id="SSF141868">
    <property type="entry name" value="EAL domain-like"/>
    <property type="match status" value="1"/>
</dbReference>
<dbReference type="Pfam" id="PF00563">
    <property type="entry name" value="EAL"/>
    <property type="match status" value="1"/>
</dbReference>